<evidence type="ECO:0008006" key="10">
    <source>
        <dbReference type="Google" id="ProtNLM"/>
    </source>
</evidence>
<keyword evidence="3 7" id="KW-1133">Transmembrane helix</keyword>
<comment type="subcellular location">
    <subcellularLocation>
        <location evidence="1">Membrane</location>
        <topology evidence="1">Multi-pass membrane protein</topology>
    </subcellularLocation>
</comment>
<dbReference type="Pfam" id="PF02535">
    <property type="entry name" value="Zip"/>
    <property type="match status" value="1"/>
</dbReference>
<evidence type="ECO:0000256" key="7">
    <source>
        <dbReference type="SAM" id="Phobius"/>
    </source>
</evidence>
<protein>
    <recommendedName>
        <fullName evidence="10">Zinc transporter ZIP13 homolog</fullName>
    </recommendedName>
</protein>
<dbReference type="KEGG" id="nvi:100122890"/>
<accession>A0A7M7LUU3</accession>
<evidence type="ECO:0000256" key="4">
    <source>
        <dbReference type="ARBA" id="ARBA00023136"/>
    </source>
</evidence>
<dbReference type="FunCoup" id="A0A7M7LUU3">
    <property type="interactions" value="960"/>
</dbReference>
<evidence type="ECO:0000256" key="3">
    <source>
        <dbReference type="ARBA" id="ARBA00022989"/>
    </source>
</evidence>
<feature type="transmembrane region" description="Helical" evidence="7">
    <location>
        <begin position="41"/>
        <end position="61"/>
    </location>
</feature>
<organism evidence="8 9">
    <name type="scientific">Nasonia vitripennis</name>
    <name type="common">Parasitic wasp</name>
    <dbReference type="NCBI Taxonomy" id="7425"/>
    <lineage>
        <taxon>Eukaryota</taxon>
        <taxon>Metazoa</taxon>
        <taxon>Ecdysozoa</taxon>
        <taxon>Arthropoda</taxon>
        <taxon>Hexapoda</taxon>
        <taxon>Insecta</taxon>
        <taxon>Pterygota</taxon>
        <taxon>Neoptera</taxon>
        <taxon>Endopterygota</taxon>
        <taxon>Hymenoptera</taxon>
        <taxon>Apocrita</taxon>
        <taxon>Proctotrupomorpha</taxon>
        <taxon>Chalcidoidea</taxon>
        <taxon>Pteromalidae</taxon>
        <taxon>Pteromalinae</taxon>
        <taxon>Nasonia</taxon>
    </lineage>
</organism>
<gene>
    <name evidence="8" type="primary">100122890</name>
</gene>
<dbReference type="InParanoid" id="A0A7M7LUU3"/>
<dbReference type="AlphaFoldDB" id="A0A7M7LUU3"/>
<feature type="transmembrane region" description="Helical" evidence="7">
    <location>
        <begin position="81"/>
        <end position="99"/>
    </location>
</feature>
<keyword evidence="2 7" id="KW-0812">Transmembrane</keyword>
<dbReference type="GO" id="GO:0006882">
    <property type="term" value="P:intracellular zinc ion homeostasis"/>
    <property type="evidence" value="ECO:0007669"/>
    <property type="project" value="TreeGrafter"/>
</dbReference>
<evidence type="ECO:0000313" key="9">
    <source>
        <dbReference type="Proteomes" id="UP000002358"/>
    </source>
</evidence>
<evidence type="ECO:0000256" key="6">
    <source>
        <dbReference type="SAM" id="MobiDB-lite"/>
    </source>
</evidence>
<evidence type="ECO:0000256" key="1">
    <source>
        <dbReference type="ARBA" id="ARBA00004141"/>
    </source>
</evidence>
<comment type="similarity">
    <text evidence="5">Belongs to the ZIP transporter (TC 2.A.5) family. KE4/Catsup subfamily.</text>
</comment>
<dbReference type="Proteomes" id="UP000002358">
    <property type="component" value="Chromosome 4"/>
</dbReference>
<dbReference type="OMA" id="HEVPHHI"/>
<feature type="region of interest" description="Disordered" evidence="6">
    <location>
        <begin position="146"/>
        <end position="165"/>
    </location>
</feature>
<dbReference type="SMR" id="A0A7M7LUU3"/>
<name>A0A7M7LUU3_NASVI</name>
<dbReference type="GO" id="GO:0016020">
    <property type="term" value="C:membrane"/>
    <property type="evidence" value="ECO:0007669"/>
    <property type="project" value="UniProtKB-SubCell"/>
</dbReference>
<evidence type="ECO:0000256" key="2">
    <source>
        <dbReference type="ARBA" id="ARBA00022692"/>
    </source>
</evidence>
<evidence type="ECO:0000256" key="5">
    <source>
        <dbReference type="ARBA" id="ARBA00038485"/>
    </source>
</evidence>
<dbReference type="EnsemblMetazoa" id="XM_008213329">
    <property type="protein sequence ID" value="XP_008211551"/>
    <property type="gene ID" value="LOC100122890"/>
</dbReference>
<evidence type="ECO:0000313" key="8">
    <source>
        <dbReference type="EnsemblMetazoa" id="XP_008211551"/>
    </source>
</evidence>
<keyword evidence="9" id="KW-1185">Reference proteome</keyword>
<feature type="transmembrane region" description="Helical" evidence="7">
    <location>
        <begin position="386"/>
        <end position="402"/>
    </location>
</feature>
<dbReference type="InterPro" id="IPR003689">
    <property type="entry name" value="ZIP"/>
</dbReference>
<sequence>MAASGCLSNCTRPGIFEHEWTADELWAPWNVLADYFEYQPWFFSLLGSAMVGLSGVFPLLVIPIDEAADLKHGDSAKTLKILLSFAVGGLLGDVFLHLLPEAWENHAAANTAKGRSVNHASMGCGLWVLAGFLVFVVAEKMFSGVGNPDDEDDNAEEKERENEPVATMVPKKTKKLENNNCDGQLAVCLKLGKNGFANGDVTKINGLKNGLRKVNGIDYKKCNGYANGFAKSNGAKNGFCADAPDQQLSERPKPKHVIGYLNLVANCVDNFTHGLAVGGSFLVSFRLGALTTFAILIHEIPHEIGDFAILLKSGFNRWDAAKAQLMTATGGMCGAFVAVVFSGDAVESRTSWILPFTAGGFLHIGLVTVLPELLKETDPWESLKQIGALLSGISVMAFLTIMCD</sequence>
<keyword evidence="4 7" id="KW-0472">Membrane</keyword>
<feature type="transmembrane region" description="Helical" evidence="7">
    <location>
        <begin position="119"/>
        <end position="138"/>
    </location>
</feature>
<dbReference type="PANTHER" id="PTHR16950">
    <property type="entry name" value="ZINC TRANSPORTER SLC39A7 HISTIDINE-RICH MEMBRANE PROTEIN KE4"/>
    <property type="match status" value="1"/>
</dbReference>
<feature type="transmembrane region" description="Helical" evidence="7">
    <location>
        <begin position="325"/>
        <end position="346"/>
    </location>
</feature>
<dbReference type="GO" id="GO:0005385">
    <property type="term" value="F:zinc ion transmembrane transporter activity"/>
    <property type="evidence" value="ECO:0007669"/>
    <property type="project" value="TreeGrafter"/>
</dbReference>
<reference evidence="8" key="1">
    <citation type="submission" date="2021-01" db="UniProtKB">
        <authorList>
            <consortium name="EnsemblMetazoa"/>
        </authorList>
    </citation>
    <scope>IDENTIFICATION</scope>
</reference>
<dbReference type="PANTHER" id="PTHR16950:SF16">
    <property type="entry name" value="ZINC TRANSPORTER ZIP13"/>
    <property type="match status" value="1"/>
</dbReference>
<proteinExistence type="inferred from homology"/>
<feature type="transmembrane region" description="Helical" evidence="7">
    <location>
        <begin position="352"/>
        <end position="374"/>
    </location>
</feature>